<dbReference type="Proteomes" id="UP001139157">
    <property type="component" value="Unassembled WGS sequence"/>
</dbReference>
<evidence type="ECO:0000313" key="2">
    <source>
        <dbReference type="Proteomes" id="UP001139157"/>
    </source>
</evidence>
<proteinExistence type="predicted"/>
<comment type="caution">
    <text evidence="1">The sequence shown here is derived from an EMBL/GenBank/DDBJ whole genome shotgun (WGS) entry which is preliminary data.</text>
</comment>
<reference evidence="1" key="1">
    <citation type="submission" date="2022-06" db="EMBL/GenBank/DDBJ databases">
        <title>Novel species in genus nocardia.</title>
        <authorList>
            <person name="Li F."/>
        </authorList>
    </citation>
    <scope>NUCLEOTIDE SEQUENCE</scope>
    <source>
        <strain evidence="1">CDC141</strain>
    </source>
</reference>
<organism evidence="1 2">
    <name type="scientific">Nocardia pulmonis</name>
    <dbReference type="NCBI Taxonomy" id="2951408"/>
    <lineage>
        <taxon>Bacteria</taxon>
        <taxon>Bacillati</taxon>
        <taxon>Actinomycetota</taxon>
        <taxon>Actinomycetes</taxon>
        <taxon>Mycobacteriales</taxon>
        <taxon>Nocardiaceae</taxon>
        <taxon>Nocardia</taxon>
    </lineage>
</organism>
<dbReference type="RefSeq" id="WP_251918677.1">
    <property type="nucleotide sequence ID" value="NZ_JAMRXG010000030.1"/>
</dbReference>
<gene>
    <name evidence="1" type="ORF">NDR86_36190</name>
</gene>
<accession>A0A9X2EIM3</accession>
<dbReference type="AlphaFoldDB" id="A0A9X2EIM3"/>
<sequence length="60" mass="6410">MCASADLPLPTAEIASRIPLITLHGPYGETRHVPLPVGFSAIKPHWTRGPQPLGSSPLAW</sequence>
<keyword evidence="2" id="KW-1185">Reference proteome</keyword>
<evidence type="ECO:0000313" key="1">
    <source>
        <dbReference type="EMBL" id="MCM6778933.1"/>
    </source>
</evidence>
<dbReference type="EMBL" id="JAMRXG010000030">
    <property type="protein sequence ID" value="MCM6778933.1"/>
    <property type="molecule type" value="Genomic_DNA"/>
</dbReference>
<protein>
    <submittedName>
        <fullName evidence="1">Uncharacterized protein</fullName>
    </submittedName>
</protein>
<name>A0A9X2EIM3_9NOCA</name>